<proteinExistence type="predicted"/>
<gene>
    <name evidence="4" type="ORF">HID58_007704</name>
</gene>
<keyword evidence="2" id="KW-0408">Iron</keyword>
<comment type="caution">
    <text evidence="4">The sequence shown here is derived from an EMBL/GenBank/DDBJ whole genome shotgun (WGS) entry which is preliminary data.</text>
</comment>
<dbReference type="PROSITE" id="PS51471">
    <property type="entry name" value="FE2OG_OXY"/>
    <property type="match status" value="2"/>
</dbReference>
<evidence type="ECO:0000259" key="3">
    <source>
        <dbReference type="PROSITE" id="PS51471"/>
    </source>
</evidence>
<dbReference type="InterPro" id="IPR026992">
    <property type="entry name" value="DIOX_N"/>
</dbReference>
<dbReference type="InterPro" id="IPR044861">
    <property type="entry name" value="IPNS-like_FE2OG_OXY"/>
</dbReference>
<dbReference type="Pfam" id="PF03171">
    <property type="entry name" value="2OG-FeII_Oxy"/>
    <property type="match status" value="2"/>
</dbReference>
<accession>A0ABQ8EF10</accession>
<keyword evidence="5" id="KW-1185">Reference proteome</keyword>
<dbReference type="EMBL" id="JAGKQM010000002">
    <property type="protein sequence ID" value="KAH0940243.1"/>
    <property type="molecule type" value="Genomic_DNA"/>
</dbReference>
<evidence type="ECO:0000313" key="5">
    <source>
        <dbReference type="Proteomes" id="UP000824890"/>
    </source>
</evidence>
<keyword evidence="1" id="KW-0479">Metal-binding</keyword>
<organism evidence="4 5">
    <name type="scientific">Brassica napus</name>
    <name type="common">Rape</name>
    <dbReference type="NCBI Taxonomy" id="3708"/>
    <lineage>
        <taxon>Eukaryota</taxon>
        <taxon>Viridiplantae</taxon>
        <taxon>Streptophyta</taxon>
        <taxon>Embryophyta</taxon>
        <taxon>Tracheophyta</taxon>
        <taxon>Spermatophyta</taxon>
        <taxon>Magnoliopsida</taxon>
        <taxon>eudicotyledons</taxon>
        <taxon>Gunneridae</taxon>
        <taxon>Pentapetalae</taxon>
        <taxon>rosids</taxon>
        <taxon>malvids</taxon>
        <taxon>Brassicales</taxon>
        <taxon>Brassicaceae</taxon>
        <taxon>Brassiceae</taxon>
        <taxon>Brassica</taxon>
    </lineage>
</organism>
<evidence type="ECO:0000313" key="4">
    <source>
        <dbReference type="EMBL" id="KAH0940243.1"/>
    </source>
</evidence>
<dbReference type="Pfam" id="PF14226">
    <property type="entry name" value="DIOX_N"/>
    <property type="match status" value="2"/>
</dbReference>
<feature type="domain" description="Fe2OG dioxygenase" evidence="3">
    <location>
        <begin position="171"/>
        <end position="271"/>
    </location>
</feature>
<evidence type="ECO:0000256" key="1">
    <source>
        <dbReference type="ARBA" id="ARBA00022723"/>
    </source>
</evidence>
<dbReference type="Proteomes" id="UP000824890">
    <property type="component" value="Unassembled WGS sequence"/>
</dbReference>
<dbReference type="InterPro" id="IPR005123">
    <property type="entry name" value="Oxoglu/Fe-dep_dioxygenase_dom"/>
</dbReference>
<evidence type="ECO:0000256" key="2">
    <source>
        <dbReference type="ARBA" id="ARBA00023004"/>
    </source>
</evidence>
<dbReference type="SUPFAM" id="SSF51197">
    <property type="entry name" value="Clavaminate synthase-like"/>
    <property type="match status" value="2"/>
</dbReference>
<protein>
    <recommendedName>
        <fullName evidence="3">Fe2OG dioxygenase domain-containing protein</fullName>
    </recommendedName>
</protein>
<feature type="domain" description="Fe2OG dioxygenase" evidence="3">
    <location>
        <begin position="440"/>
        <end position="540"/>
    </location>
</feature>
<reference evidence="4 5" key="1">
    <citation type="submission" date="2021-05" db="EMBL/GenBank/DDBJ databases">
        <title>Genome Assembly of Synthetic Allotetraploid Brassica napus Reveals Homoeologous Exchanges between Subgenomes.</title>
        <authorList>
            <person name="Davis J.T."/>
        </authorList>
    </citation>
    <scope>NUCLEOTIDE SEQUENCE [LARGE SCALE GENOMIC DNA]</scope>
    <source>
        <strain evidence="5">cv. Da-Ae</strain>
        <tissue evidence="4">Seedling</tissue>
    </source>
</reference>
<dbReference type="Gene3D" id="2.60.120.330">
    <property type="entry name" value="B-lactam Antibiotic, Isopenicillin N Synthase, Chain"/>
    <property type="match status" value="3"/>
</dbReference>
<sequence length="692" mass="79008">MAELVPSKFQGTSPVDIPIVDLSNNEDLVARAVVKASEEWGMFLVVNHGIPTELMRRLKELGTEFFELPEKEKEAVARPADSMDLEGYTTDYEKDKEGRKTWADHLFHRVWPASRINYRFWPKNSPDYRHEEVNEEYAREIKKQSEKIMGWLSEGLGLHRDALKEGLGGETVEYLMKIIFYPPCPKLELLYGAPHHTDLNGITFLIADEVDGLQAYQDNKWVDVKYDDSSIVVIIADQIKRMSNGRYKSGEHRVTMDTVRTRLSWPVFAEPNLDHVVGPLAELVIDDAPKFKPYVYREYKKEKKNMAESVPSKFQGTSPVDIPIVDLSNPNEDLVARAVVKASETWGMFQVVNHGVPIELMRRLKELGTEFFELPEKEKEAVARPADSTDLEGYTTDYKKDGEGRKTWADHLFHRKIMGWLSEGLGLHRDALKEGLGGEKVEYLMKIIFYPPCPKLELLYGAPHHTDLNGITFLIADEVDGLQAYQDNKWVDVKYDDSGIVVIIADQIKRMSNGRYKSGEHRATMDMVRTRLSWPVFAEPNLDHVVGPLPELVVDDAPKFKPYVYREYKFLKMNKLPLEIETTPLPLLLDAGKARGRRRREICYIFLMVSLALSQSSRLVSCFALTQSVSLDLVPSKLEQTFVVSAQVFKTTGTASFTGVSRKSCTRSTFHLLPYSEFALHMCFRLSQERVA</sequence>
<dbReference type="InterPro" id="IPR027443">
    <property type="entry name" value="IPNS-like_sf"/>
</dbReference>
<dbReference type="InterPro" id="IPR050231">
    <property type="entry name" value="Iron_ascorbate_oxido_reductase"/>
</dbReference>
<dbReference type="PANTHER" id="PTHR47990">
    <property type="entry name" value="2-OXOGLUTARATE (2OG) AND FE(II)-DEPENDENT OXYGENASE SUPERFAMILY PROTEIN-RELATED"/>
    <property type="match status" value="1"/>
</dbReference>
<name>A0ABQ8EF10_BRANA</name>